<evidence type="ECO:0000256" key="1">
    <source>
        <dbReference type="SAM" id="SignalP"/>
    </source>
</evidence>
<evidence type="ECO:0000313" key="2">
    <source>
        <dbReference type="EMBL" id="MBA5246572.1"/>
    </source>
</evidence>
<dbReference type="RefSeq" id="WP_158063482.1">
    <property type="nucleotide sequence ID" value="NZ_CP059472.1"/>
</dbReference>
<evidence type="ECO:0000313" key="5">
    <source>
        <dbReference type="Proteomes" id="UP000539710"/>
    </source>
</evidence>
<evidence type="ECO:0000313" key="3">
    <source>
        <dbReference type="EMBL" id="QMS98068.1"/>
    </source>
</evidence>
<reference evidence="5" key="2">
    <citation type="submission" date="2020-07" db="EMBL/GenBank/DDBJ databases">
        <title>Flavobacterium sp. xlx-214.</title>
        <authorList>
            <person name="Yang C."/>
        </authorList>
    </citation>
    <scope>NUCLEOTIDE SEQUENCE [LARGE SCALE GENOMIC DNA]</scope>
    <source>
        <strain evidence="5">CX-624</strain>
    </source>
</reference>
<evidence type="ECO:0000313" key="4">
    <source>
        <dbReference type="Proteomes" id="UP000515349"/>
    </source>
</evidence>
<reference evidence="2" key="3">
    <citation type="submission" date="2020-07" db="EMBL/GenBank/DDBJ databases">
        <authorList>
            <person name="Yang C."/>
        </authorList>
    </citation>
    <scope>NUCLEOTIDE SEQUENCE</scope>
    <source>
        <strain evidence="2">Cx-624</strain>
    </source>
</reference>
<sequence>MKKIFTTVSIFCGLISAFAQNYTPSKTKNERKADYSVSVKSAEVDNIDWKSIKDFFADKKENDSVKISVRVIEPQMTNLKTEKKYTTQGIVKNINELISVLKNMLK</sequence>
<name>A0A7D7QRW6_9FLAO</name>
<proteinExistence type="predicted"/>
<evidence type="ECO:0008006" key="6">
    <source>
        <dbReference type="Google" id="ProtNLM"/>
    </source>
</evidence>
<keyword evidence="5" id="KW-1185">Reference proteome</keyword>
<accession>A0A7D7QRW6</accession>
<gene>
    <name evidence="3" type="ORF">H1R16_10210</name>
    <name evidence="2" type="ORF">H2507_05255</name>
</gene>
<organism evidence="3 4">
    <name type="scientific">Marnyiella aurantia</name>
    <dbReference type="NCBI Taxonomy" id="2758037"/>
    <lineage>
        <taxon>Bacteria</taxon>
        <taxon>Pseudomonadati</taxon>
        <taxon>Bacteroidota</taxon>
        <taxon>Flavobacteriia</taxon>
        <taxon>Flavobacteriales</taxon>
        <taxon>Weeksellaceae</taxon>
        <taxon>Marnyiella</taxon>
    </lineage>
</organism>
<dbReference type="AlphaFoldDB" id="A0A7D7QRW6"/>
<dbReference type="EMBL" id="CP059472">
    <property type="protein sequence ID" value="QMS98068.1"/>
    <property type="molecule type" value="Genomic_DNA"/>
</dbReference>
<feature type="chain" id="PRO_5044656329" description="DUF4468 domain-containing protein" evidence="1">
    <location>
        <begin position="22"/>
        <end position="106"/>
    </location>
</feature>
<feature type="signal peptide" evidence="1">
    <location>
        <begin position="1"/>
        <end position="21"/>
    </location>
</feature>
<reference evidence="3 4" key="1">
    <citation type="submission" date="2020-07" db="EMBL/GenBank/DDBJ databases">
        <title>Chryseobacterium sp.cx-624.</title>
        <authorList>
            <person name="Yang C."/>
        </authorList>
    </citation>
    <scope>NUCLEOTIDE SEQUENCE [LARGE SCALE GENOMIC DNA]</scope>
    <source>
        <strain evidence="3">Cx-624</strain>
        <strain evidence="4">cx-624</strain>
    </source>
</reference>
<dbReference type="EMBL" id="JACEUX010000001">
    <property type="protein sequence ID" value="MBA5246572.1"/>
    <property type="molecule type" value="Genomic_DNA"/>
</dbReference>
<protein>
    <recommendedName>
        <fullName evidence="6">DUF4468 domain-containing protein</fullName>
    </recommendedName>
</protein>
<dbReference type="Proteomes" id="UP000515349">
    <property type="component" value="Chromosome"/>
</dbReference>
<dbReference type="KEGG" id="cbau:H1R16_10210"/>
<keyword evidence="1" id="KW-0732">Signal</keyword>
<dbReference type="Proteomes" id="UP000539710">
    <property type="component" value="Unassembled WGS sequence"/>
</dbReference>